<evidence type="ECO:0000256" key="1">
    <source>
        <dbReference type="ARBA" id="ARBA00004533"/>
    </source>
</evidence>
<dbReference type="SUPFAM" id="SSF158544">
    <property type="entry name" value="GspK insert domain-like"/>
    <property type="match status" value="1"/>
</dbReference>
<accession>A0ABR9B4K6</accession>
<evidence type="ECO:0000256" key="3">
    <source>
        <dbReference type="ARBA" id="ARBA00022448"/>
    </source>
</evidence>
<keyword evidence="13" id="KW-1185">Reference proteome</keyword>
<evidence type="ECO:0000256" key="7">
    <source>
        <dbReference type="ARBA" id="ARBA00022927"/>
    </source>
</evidence>
<reference evidence="13" key="1">
    <citation type="submission" date="2023-07" db="EMBL/GenBank/DDBJ databases">
        <title>Thauera sp. CAU 1555 isolated from sand of Yaerae Beach.</title>
        <authorList>
            <person name="Kim W."/>
        </authorList>
    </citation>
    <scope>NUCLEOTIDE SEQUENCE [LARGE SCALE GENOMIC DNA]</scope>
    <source>
        <strain evidence="13">CAU 1555</strain>
    </source>
</reference>
<dbReference type="Proteomes" id="UP000603602">
    <property type="component" value="Unassembled WGS sequence"/>
</dbReference>
<feature type="domain" description="T2SS protein K first SAM-like" evidence="11">
    <location>
        <begin position="117"/>
        <end position="204"/>
    </location>
</feature>
<comment type="similarity">
    <text evidence="2">Belongs to the GSP K family.</text>
</comment>
<protein>
    <submittedName>
        <fullName evidence="12">General secretion pathway protein GspK</fullName>
    </submittedName>
</protein>
<keyword evidence="6 10" id="KW-0812">Transmembrane</keyword>
<evidence type="ECO:0000256" key="2">
    <source>
        <dbReference type="ARBA" id="ARBA00007246"/>
    </source>
</evidence>
<dbReference type="InterPro" id="IPR049031">
    <property type="entry name" value="T2SSK_SAM-like_1st"/>
</dbReference>
<keyword evidence="9 10" id="KW-0472">Membrane</keyword>
<feature type="transmembrane region" description="Helical" evidence="10">
    <location>
        <begin position="24"/>
        <end position="46"/>
    </location>
</feature>
<evidence type="ECO:0000256" key="6">
    <source>
        <dbReference type="ARBA" id="ARBA00022692"/>
    </source>
</evidence>
<keyword evidence="8 10" id="KW-1133">Transmembrane helix</keyword>
<proteinExistence type="inferred from homology"/>
<keyword evidence="5" id="KW-0997">Cell inner membrane</keyword>
<organism evidence="12 13">
    <name type="scientific">Thauera sedimentorum</name>
    <dbReference type="NCBI Taxonomy" id="2767595"/>
    <lineage>
        <taxon>Bacteria</taxon>
        <taxon>Pseudomonadati</taxon>
        <taxon>Pseudomonadota</taxon>
        <taxon>Betaproteobacteria</taxon>
        <taxon>Rhodocyclales</taxon>
        <taxon>Zoogloeaceae</taxon>
        <taxon>Thauera</taxon>
    </lineage>
</organism>
<dbReference type="RefSeq" id="WP_187716169.1">
    <property type="nucleotide sequence ID" value="NZ_JACTAH010000001.1"/>
</dbReference>
<evidence type="ECO:0000313" key="12">
    <source>
        <dbReference type="EMBL" id="MBD8501303.1"/>
    </source>
</evidence>
<dbReference type="InterPro" id="IPR005628">
    <property type="entry name" value="GspK"/>
</dbReference>
<dbReference type="PANTHER" id="PTHR38831:SF2">
    <property type="entry name" value="TYPE II SECRETION SYSTEM PROTEIN K"/>
    <property type="match status" value="1"/>
</dbReference>
<keyword evidence="3" id="KW-0813">Transport</keyword>
<evidence type="ECO:0000256" key="8">
    <source>
        <dbReference type="ARBA" id="ARBA00022989"/>
    </source>
</evidence>
<evidence type="ECO:0000313" key="13">
    <source>
        <dbReference type="Proteomes" id="UP000603602"/>
    </source>
</evidence>
<dbReference type="InterPro" id="IPR038072">
    <property type="entry name" value="GspK_central_sf"/>
</dbReference>
<evidence type="ECO:0000259" key="11">
    <source>
        <dbReference type="Pfam" id="PF21687"/>
    </source>
</evidence>
<comment type="caution">
    <text evidence="12">The sequence shown here is derived from an EMBL/GenBank/DDBJ whole genome shotgun (WGS) entry which is preliminary data.</text>
</comment>
<sequence>MMEASLSVRVTSTSHVGFSRDVRGVALVVVMWLVAALAVLVTALIAGNRADLRGAVNHRLFVEHAALGDAAIRRVAVQLKYATERQVRPFRADVSFAGQILTVSAVPAGGFINLNAAPLELLHALFVHAAGLPDQQATVLASRILDWRDPDDAALPSGAENDQYVAAGTPFLTRGGGFATVDDLVQVLGVSLDVHDRIRSLVTVHGAMSGVDPRYAPAGVLAVLAKGRLDLVDGILAARLADDPVIDTTALEQQFLASTSDSLYRMEASRTVDGMRLTRVLWIDLAAPGAGGVPWRELAVEAVRAGAQE</sequence>
<evidence type="ECO:0000256" key="9">
    <source>
        <dbReference type="ARBA" id="ARBA00023136"/>
    </source>
</evidence>
<dbReference type="PANTHER" id="PTHR38831">
    <property type="entry name" value="TYPE II SECRETION SYSTEM PROTEIN K"/>
    <property type="match status" value="1"/>
</dbReference>
<evidence type="ECO:0000256" key="10">
    <source>
        <dbReference type="SAM" id="Phobius"/>
    </source>
</evidence>
<comment type="subcellular location">
    <subcellularLocation>
        <location evidence="1">Cell inner membrane</location>
    </subcellularLocation>
</comment>
<evidence type="ECO:0000256" key="4">
    <source>
        <dbReference type="ARBA" id="ARBA00022475"/>
    </source>
</evidence>
<dbReference type="Pfam" id="PF21687">
    <property type="entry name" value="T2SSK_1st"/>
    <property type="match status" value="1"/>
</dbReference>
<keyword evidence="4" id="KW-1003">Cell membrane</keyword>
<dbReference type="EMBL" id="JACYTO010000001">
    <property type="protein sequence ID" value="MBD8501303.1"/>
    <property type="molecule type" value="Genomic_DNA"/>
</dbReference>
<keyword evidence="7" id="KW-0653">Protein transport</keyword>
<dbReference type="Gene3D" id="1.10.40.60">
    <property type="entry name" value="EpsJ-like"/>
    <property type="match status" value="1"/>
</dbReference>
<evidence type="ECO:0000256" key="5">
    <source>
        <dbReference type="ARBA" id="ARBA00022519"/>
    </source>
</evidence>
<name>A0ABR9B4K6_9RHOO</name>
<gene>
    <name evidence="12" type="ORF">IFO67_00200</name>
</gene>